<accession>A0A263D256</accession>
<protein>
    <submittedName>
        <fullName evidence="2">Uncharacterized protein</fullName>
    </submittedName>
</protein>
<evidence type="ECO:0000256" key="1">
    <source>
        <dbReference type="SAM" id="MobiDB-lite"/>
    </source>
</evidence>
<name>A0A263D256_9PSEU</name>
<proteinExistence type="predicted"/>
<gene>
    <name evidence="2" type="ORF">CFN78_12845</name>
</gene>
<sequence>MAVRVREFAGGWAAFTLDVPEAGLLANGIGTPPGDLDLRTVDPAGQHGYGVDLAAPLPVAPPGVRERDWASTGLRNPNHDGPHADHLALLSQGR</sequence>
<dbReference type="InParanoid" id="A0A263D256"/>
<comment type="caution">
    <text evidence="2">The sequence shown here is derived from an EMBL/GenBank/DDBJ whole genome shotgun (WGS) entry which is preliminary data.</text>
</comment>
<feature type="region of interest" description="Disordered" evidence="1">
    <location>
        <begin position="62"/>
        <end position="94"/>
    </location>
</feature>
<dbReference type="EMBL" id="NKYE01000007">
    <property type="protein sequence ID" value="OZM72533.1"/>
    <property type="molecule type" value="Genomic_DNA"/>
</dbReference>
<dbReference type="OrthoDB" id="3784587at2"/>
<evidence type="ECO:0000313" key="3">
    <source>
        <dbReference type="Proteomes" id="UP000242444"/>
    </source>
</evidence>
<keyword evidence="3" id="KW-1185">Reference proteome</keyword>
<dbReference type="AlphaFoldDB" id="A0A263D256"/>
<feature type="compositionally biased region" description="Basic and acidic residues" evidence="1">
    <location>
        <begin position="77"/>
        <end position="86"/>
    </location>
</feature>
<organism evidence="2 3">
    <name type="scientific">Amycolatopsis antarctica</name>
    <dbReference type="NCBI Taxonomy" id="1854586"/>
    <lineage>
        <taxon>Bacteria</taxon>
        <taxon>Bacillati</taxon>
        <taxon>Actinomycetota</taxon>
        <taxon>Actinomycetes</taxon>
        <taxon>Pseudonocardiales</taxon>
        <taxon>Pseudonocardiaceae</taxon>
        <taxon>Amycolatopsis</taxon>
    </lineage>
</organism>
<dbReference type="RefSeq" id="WP_094863010.1">
    <property type="nucleotide sequence ID" value="NZ_NKYE01000007.1"/>
</dbReference>
<reference evidence="2 3" key="1">
    <citation type="submission" date="2017-07" db="EMBL/GenBank/DDBJ databases">
        <title>Amycolatopsis antarcticus sp. nov., isolated from the surface of an Antarcticus brown macroalga.</title>
        <authorList>
            <person name="Wang J."/>
            <person name="Leiva S."/>
            <person name="Huang J."/>
            <person name="Huang Y."/>
        </authorList>
    </citation>
    <scope>NUCLEOTIDE SEQUENCE [LARGE SCALE GENOMIC DNA]</scope>
    <source>
        <strain evidence="2 3">AU-G6</strain>
    </source>
</reference>
<dbReference type="Proteomes" id="UP000242444">
    <property type="component" value="Unassembled WGS sequence"/>
</dbReference>
<evidence type="ECO:0000313" key="2">
    <source>
        <dbReference type="EMBL" id="OZM72533.1"/>
    </source>
</evidence>